<keyword evidence="2" id="KW-1185">Reference proteome</keyword>
<dbReference type="OrthoDB" id="1121506at2"/>
<reference evidence="1 2" key="1">
    <citation type="submission" date="2016-05" db="EMBL/GenBank/DDBJ databases">
        <title>Draft Genome Sequence of Algibacter sp. Strain SK-16 Isolated from the Surface Water of Aburatsubo Inlet.</title>
        <authorList>
            <person name="Wong S.-K."/>
            <person name="Yoshizawa S."/>
            <person name="Nakajima Y."/>
            <person name="Ogura Y."/>
            <person name="Tetsuya H."/>
            <person name="Hamasaki K."/>
        </authorList>
    </citation>
    <scope>NUCLEOTIDE SEQUENCE [LARGE SCALE GENOMIC DNA]</scope>
    <source>
        <strain evidence="1 2">SK-16</strain>
    </source>
</reference>
<proteinExistence type="predicted"/>
<dbReference type="InterPro" id="IPR013783">
    <property type="entry name" value="Ig-like_fold"/>
</dbReference>
<dbReference type="AlphaFoldDB" id="A0A1E5TCR4"/>
<dbReference type="RefSeq" id="WP_069828577.1">
    <property type="nucleotide sequence ID" value="NZ_MDJD01000007.1"/>
</dbReference>
<accession>A0A1E5TCR4</accession>
<evidence type="ECO:0008006" key="3">
    <source>
        <dbReference type="Google" id="ProtNLM"/>
    </source>
</evidence>
<dbReference type="SUPFAM" id="SSF49265">
    <property type="entry name" value="Fibronectin type III"/>
    <property type="match status" value="1"/>
</dbReference>
<organism evidence="1 2">
    <name type="scientific">Flavivirga aquatica</name>
    <dbReference type="NCBI Taxonomy" id="1849968"/>
    <lineage>
        <taxon>Bacteria</taxon>
        <taxon>Pseudomonadati</taxon>
        <taxon>Bacteroidota</taxon>
        <taxon>Flavobacteriia</taxon>
        <taxon>Flavobacteriales</taxon>
        <taxon>Flavobacteriaceae</taxon>
        <taxon>Flavivirga</taxon>
    </lineage>
</organism>
<gene>
    <name evidence="1" type="ORF">A8C32_10420</name>
</gene>
<name>A0A1E5TCR4_9FLAO</name>
<evidence type="ECO:0000313" key="2">
    <source>
        <dbReference type="Proteomes" id="UP000095713"/>
    </source>
</evidence>
<evidence type="ECO:0000313" key="1">
    <source>
        <dbReference type="EMBL" id="OEK09140.1"/>
    </source>
</evidence>
<sequence length="325" mass="36804">MKKQNNIVLIFLFLFLSLGCDDILEEDITDNVMQITVPLEGAKLIGNSVQFSWEYIDGAKDYRVQVTNSNQINVVDSLVKANSFTYTLDSGTYQWRIRGENFAYKTAYIFPVNFSIEESDDLSNQIVDLEFPTDNFYENEPSKGVVFSWKKLGKADFYNFILIKKLNGETIAHEAPNITATRVTVDDSDIDEDAEYIWKVMAINTLDDGTVSETEFSEQSLFVDTVAPNQPILSSPVDLDEIAPSVVTFNWQNGTDTGNVKSPITSFIEIFKDIDFTIEEFSSNTSSNSIQYEFKTVGTYYWRVTAKDVAKNISDHSIVRSIIVK</sequence>
<dbReference type="InterPro" id="IPR036116">
    <property type="entry name" value="FN3_sf"/>
</dbReference>
<dbReference type="Gene3D" id="2.60.40.10">
    <property type="entry name" value="Immunoglobulins"/>
    <property type="match status" value="2"/>
</dbReference>
<protein>
    <recommendedName>
        <fullName evidence="3">Fibronectin type-III domain-containing protein</fullName>
    </recommendedName>
</protein>
<dbReference type="Proteomes" id="UP000095713">
    <property type="component" value="Unassembled WGS sequence"/>
</dbReference>
<dbReference type="PROSITE" id="PS51257">
    <property type="entry name" value="PROKAR_LIPOPROTEIN"/>
    <property type="match status" value="1"/>
</dbReference>
<comment type="caution">
    <text evidence="1">The sequence shown here is derived from an EMBL/GenBank/DDBJ whole genome shotgun (WGS) entry which is preliminary data.</text>
</comment>
<dbReference type="STRING" id="1849968.A8C32_10420"/>
<dbReference type="EMBL" id="MDJD01000007">
    <property type="protein sequence ID" value="OEK09140.1"/>
    <property type="molecule type" value="Genomic_DNA"/>
</dbReference>